<dbReference type="OrthoDB" id="7376493at2"/>
<feature type="region of interest" description="Disordered" evidence="1">
    <location>
        <begin position="75"/>
        <end position="105"/>
    </location>
</feature>
<protein>
    <recommendedName>
        <fullName evidence="4">BON domain-containing protein</fullName>
    </recommendedName>
</protein>
<evidence type="ECO:0000256" key="1">
    <source>
        <dbReference type="SAM" id="MobiDB-lite"/>
    </source>
</evidence>
<name>A0A1T4RWJ0_9HYPH</name>
<dbReference type="RefSeq" id="WP_085935798.1">
    <property type="nucleotide sequence ID" value="NZ_FUWJ01000006.1"/>
</dbReference>
<evidence type="ECO:0000313" key="2">
    <source>
        <dbReference type="EMBL" id="SKA20332.1"/>
    </source>
</evidence>
<proteinExistence type="predicted"/>
<dbReference type="EMBL" id="FUWJ01000006">
    <property type="protein sequence ID" value="SKA20332.1"/>
    <property type="molecule type" value="Genomic_DNA"/>
</dbReference>
<evidence type="ECO:0000313" key="3">
    <source>
        <dbReference type="Proteomes" id="UP000190092"/>
    </source>
</evidence>
<feature type="compositionally biased region" description="Basic and acidic residues" evidence="1">
    <location>
        <begin position="94"/>
        <end position="105"/>
    </location>
</feature>
<sequence>MNERDERLRDTITDTFTKMNIDARNLAVEVVDGAVIVKGTVGSEDALRRLQSVLAEGRFGTRPVDCQVGVLATVPSDSLDGRGRSPVTGTSADSAHESRHQLDKS</sequence>
<keyword evidence="3" id="KW-1185">Reference proteome</keyword>
<organism evidence="2 3">
    <name type="scientific">Enhydrobacter aerosaccus</name>
    <dbReference type="NCBI Taxonomy" id="225324"/>
    <lineage>
        <taxon>Bacteria</taxon>
        <taxon>Pseudomonadati</taxon>
        <taxon>Pseudomonadota</taxon>
        <taxon>Alphaproteobacteria</taxon>
        <taxon>Hyphomicrobiales</taxon>
        <taxon>Enhydrobacter</taxon>
    </lineage>
</organism>
<evidence type="ECO:0008006" key="4">
    <source>
        <dbReference type="Google" id="ProtNLM"/>
    </source>
</evidence>
<dbReference type="Proteomes" id="UP000190092">
    <property type="component" value="Unassembled WGS sequence"/>
</dbReference>
<dbReference type="AlphaFoldDB" id="A0A1T4RWJ0"/>
<dbReference type="STRING" id="225324.SAMN02745126_04110"/>
<gene>
    <name evidence="2" type="ORF">SAMN02745126_04110</name>
</gene>
<accession>A0A1T4RWJ0</accession>
<reference evidence="3" key="1">
    <citation type="submission" date="2017-02" db="EMBL/GenBank/DDBJ databases">
        <authorList>
            <person name="Varghese N."/>
            <person name="Submissions S."/>
        </authorList>
    </citation>
    <scope>NUCLEOTIDE SEQUENCE [LARGE SCALE GENOMIC DNA]</scope>
    <source>
        <strain evidence="3">ATCC 27094</strain>
    </source>
</reference>